<dbReference type="AlphaFoldDB" id="A9BSX0"/>
<name>A9BSX0_DELAS</name>
<dbReference type="PANTHER" id="PTHR41791:SF1">
    <property type="entry name" value="SSL7039 PROTEIN"/>
    <property type="match status" value="1"/>
</dbReference>
<protein>
    <submittedName>
        <fullName evidence="1">Addiction module killer protein</fullName>
    </submittedName>
</protein>
<dbReference type="PIRSF" id="PIRSF028744">
    <property type="entry name" value="Addict_mod_HI1419"/>
    <property type="match status" value="1"/>
</dbReference>
<dbReference type="GeneID" id="24114929"/>
<evidence type="ECO:0000313" key="2">
    <source>
        <dbReference type="Proteomes" id="UP000000784"/>
    </source>
</evidence>
<dbReference type="KEGG" id="dac:Daci_1687"/>
<dbReference type="NCBIfam" id="TIGR02683">
    <property type="entry name" value="upstrm_HI1419"/>
    <property type="match status" value="1"/>
</dbReference>
<accession>A9BSX0</accession>
<keyword evidence="2" id="KW-1185">Reference proteome</keyword>
<organism evidence="1 2">
    <name type="scientific">Delftia acidovorans (strain DSM 14801 / SPH-1)</name>
    <dbReference type="NCBI Taxonomy" id="398578"/>
    <lineage>
        <taxon>Bacteria</taxon>
        <taxon>Pseudomonadati</taxon>
        <taxon>Pseudomonadota</taxon>
        <taxon>Betaproteobacteria</taxon>
        <taxon>Burkholderiales</taxon>
        <taxon>Comamonadaceae</taxon>
        <taxon>Delftia</taxon>
    </lineage>
</organism>
<dbReference type="HOGENOM" id="CLU_152445_0_0_4"/>
<proteinExistence type="predicted"/>
<dbReference type="RefSeq" id="WP_012203615.1">
    <property type="nucleotide sequence ID" value="NC_010002.1"/>
</dbReference>
<dbReference type="EMBL" id="CP000884">
    <property type="protein sequence ID" value="ABX34330.1"/>
    <property type="molecule type" value="Genomic_DNA"/>
</dbReference>
<dbReference type="STRING" id="398578.Daci_1687"/>
<reference evidence="2" key="2">
    <citation type="submission" date="2007-11" db="EMBL/GenBank/DDBJ databases">
        <title>Complete sequence of Delftia acidovorans DSM 14801 / SPH-1.</title>
        <authorList>
            <person name="Copeland A."/>
            <person name="Lucas S."/>
            <person name="Lapidus A."/>
            <person name="Barry K."/>
            <person name="Glavina del Rio T."/>
            <person name="Dalin E."/>
            <person name="Tice H."/>
            <person name="Pitluck S."/>
            <person name="Lowry S."/>
            <person name="Clum A."/>
            <person name="Schmutz J."/>
            <person name="Larimer F."/>
            <person name="Land M."/>
            <person name="Hauser L."/>
            <person name="Kyrpides N."/>
            <person name="Kim E."/>
            <person name="Schleheck D."/>
            <person name="Richardson P."/>
        </authorList>
    </citation>
    <scope>NUCLEOTIDE SEQUENCE [LARGE SCALE GENOMIC DNA]</scope>
    <source>
        <strain evidence="2">DSM 14801 / SPH-1</strain>
    </source>
</reference>
<sequence>MYSVIETEAFADWVDSIRDIPTRIRLRRRLGKAMRGNLGDVKSVGEGLWEMREFFGPGWRMYYIQRDHVLIVMLGGGDKSSQAQDIAAARAMAREIKL</sequence>
<dbReference type="Proteomes" id="UP000000784">
    <property type="component" value="Chromosome"/>
</dbReference>
<dbReference type="eggNOG" id="COG3657">
    <property type="taxonomic scope" value="Bacteria"/>
</dbReference>
<evidence type="ECO:0000313" key="1">
    <source>
        <dbReference type="EMBL" id="ABX34330.1"/>
    </source>
</evidence>
<reference evidence="1 2" key="1">
    <citation type="journal article" date="2004" name="Appl. Environ. Microbiol.">
        <title>Mineralization of individual congeners of linear alkylbenzenesulfonate by defined pairs of heterotrophic bacteria.</title>
        <authorList>
            <person name="Schleheck D."/>
            <person name="Knepper T.P."/>
            <person name="Fischer K."/>
            <person name="Cook A.M."/>
        </authorList>
    </citation>
    <scope>NUCLEOTIDE SEQUENCE [LARGE SCALE GENOMIC DNA]</scope>
    <source>
        <strain evidence="2">DSM 14801 / SPH-1</strain>
    </source>
</reference>
<gene>
    <name evidence="1" type="ordered locus">Daci_1687</name>
</gene>
<dbReference type="InterPro" id="IPR014056">
    <property type="entry name" value="TypeIITA-like_toxin_pred"/>
</dbReference>
<dbReference type="PANTHER" id="PTHR41791">
    <property type="entry name" value="SSL7039 PROTEIN"/>
    <property type="match status" value="1"/>
</dbReference>